<dbReference type="OrthoDB" id="5089392at2759"/>
<reference evidence="2" key="2">
    <citation type="journal article" date="2023" name="IMA Fungus">
        <title>Comparative genomic study of the Penicillium genus elucidates a diverse pangenome and 15 lateral gene transfer events.</title>
        <authorList>
            <person name="Petersen C."/>
            <person name="Sorensen T."/>
            <person name="Nielsen M.R."/>
            <person name="Sondergaard T.E."/>
            <person name="Sorensen J.L."/>
            <person name="Fitzpatrick D.A."/>
            <person name="Frisvad J.C."/>
            <person name="Nielsen K.L."/>
        </authorList>
    </citation>
    <scope>NUCLEOTIDE SEQUENCE</scope>
    <source>
        <strain evidence="2">IBT 34128</strain>
    </source>
</reference>
<name>A0A9W9ELC5_9EURO</name>
<evidence type="ECO:0000313" key="3">
    <source>
        <dbReference type="Proteomes" id="UP001141434"/>
    </source>
</evidence>
<dbReference type="AlphaFoldDB" id="A0A9W9ELC5"/>
<organism evidence="2 3">
    <name type="scientific">Penicillium alfredii</name>
    <dbReference type="NCBI Taxonomy" id="1506179"/>
    <lineage>
        <taxon>Eukaryota</taxon>
        <taxon>Fungi</taxon>
        <taxon>Dikarya</taxon>
        <taxon>Ascomycota</taxon>
        <taxon>Pezizomycotina</taxon>
        <taxon>Eurotiomycetes</taxon>
        <taxon>Eurotiomycetidae</taxon>
        <taxon>Eurotiales</taxon>
        <taxon>Aspergillaceae</taxon>
        <taxon>Penicillium</taxon>
    </lineage>
</organism>
<feature type="compositionally biased region" description="Low complexity" evidence="1">
    <location>
        <begin position="63"/>
        <end position="73"/>
    </location>
</feature>
<dbReference type="GeneID" id="81398205"/>
<sequence>MHTHQTGYFPQRSLSQTSASSTSSRGSQRTQVKMHTRKSSNPISSKLFRGRSKSPMPIDIPMSSHSRQSSGASQPHDVPRSAPETSFLDQHLRSTSPVQMSPDNASPRSPKPDFGSKGSSLTRKNSDDYRRLNGTINHCGRHANDWLFGGFSVRETVRDGIEKLRNHDKEG</sequence>
<evidence type="ECO:0000313" key="2">
    <source>
        <dbReference type="EMBL" id="KAJ5083932.1"/>
    </source>
</evidence>
<feature type="compositionally biased region" description="Low complexity" evidence="1">
    <location>
        <begin position="11"/>
        <end position="31"/>
    </location>
</feature>
<protein>
    <submittedName>
        <fullName evidence="2">Uncharacterized protein</fullName>
    </submittedName>
</protein>
<dbReference type="Proteomes" id="UP001141434">
    <property type="component" value="Unassembled WGS sequence"/>
</dbReference>
<dbReference type="RefSeq" id="XP_056507329.1">
    <property type="nucleotide sequence ID" value="XM_056659036.1"/>
</dbReference>
<proteinExistence type="predicted"/>
<feature type="compositionally biased region" description="Polar residues" evidence="1">
    <location>
        <begin position="83"/>
        <end position="107"/>
    </location>
</feature>
<dbReference type="EMBL" id="JAPMSZ010000011">
    <property type="protein sequence ID" value="KAJ5083932.1"/>
    <property type="molecule type" value="Genomic_DNA"/>
</dbReference>
<comment type="caution">
    <text evidence="2">The sequence shown here is derived from an EMBL/GenBank/DDBJ whole genome shotgun (WGS) entry which is preliminary data.</text>
</comment>
<feature type="region of interest" description="Disordered" evidence="1">
    <location>
        <begin position="1"/>
        <end position="131"/>
    </location>
</feature>
<evidence type="ECO:0000256" key="1">
    <source>
        <dbReference type="SAM" id="MobiDB-lite"/>
    </source>
</evidence>
<accession>A0A9W9ELC5</accession>
<gene>
    <name evidence="2" type="ORF">NUU61_008511</name>
</gene>
<keyword evidence="3" id="KW-1185">Reference proteome</keyword>
<reference evidence="2" key="1">
    <citation type="submission" date="2022-11" db="EMBL/GenBank/DDBJ databases">
        <authorList>
            <person name="Petersen C."/>
        </authorList>
    </citation>
    <scope>NUCLEOTIDE SEQUENCE</scope>
    <source>
        <strain evidence="2">IBT 34128</strain>
    </source>
</reference>